<dbReference type="AGR" id="WB:WBGene00044402"/>
<keyword evidence="3" id="KW-1185">Reference proteome</keyword>
<dbReference type="HOGENOM" id="CLU_030831_3_1_1"/>
<accession>C7GIK9</accession>
<dbReference type="AlphaFoldDB" id="C7GIK9"/>
<dbReference type="CDD" id="cd22150">
    <property type="entry name" value="F-box_CeFBXA-like"/>
    <property type="match status" value="1"/>
</dbReference>
<dbReference type="EMBL" id="BX284603">
    <property type="protein sequence ID" value="CCD73905.1"/>
    <property type="molecule type" value="Genomic_DNA"/>
</dbReference>
<dbReference type="PROSITE" id="PS50181">
    <property type="entry name" value="FBOX"/>
    <property type="match status" value="1"/>
</dbReference>
<dbReference type="Pfam" id="PF01827">
    <property type="entry name" value="FTH"/>
    <property type="match status" value="1"/>
</dbReference>
<name>C7GIK9_CAEEL</name>
<dbReference type="InterPro" id="IPR002900">
    <property type="entry name" value="DUF38/FTH_CAE_spp"/>
</dbReference>
<dbReference type="CTD" id="3565083"/>
<dbReference type="Pfam" id="PF00646">
    <property type="entry name" value="F-box"/>
    <property type="match status" value="1"/>
</dbReference>
<evidence type="ECO:0000313" key="4">
    <source>
        <dbReference type="WormBase" id="Y82E9BL.18"/>
    </source>
</evidence>
<dbReference type="InParanoid" id="C7GIK9"/>
<sequence length="304" mass="36007">MPTLNHLPVETIYEIVEKFQAVDRLVLRKVSRRFRIQVDRHGIRPRHLYICLNRFNLLELHIDGAKFKYINVNGDCVVKKYDRAWMRLRRIAGGDYVEMALNDMIGCLQHSLILLKIHLNHHFNVFMDKLRGRVHTQNVSIRFQNPCNIIAVLQCCEPENIHLAMEKPTDFFTSLTTEMHDQFKIITCTAQWKYAKTFELWGSDVEADQIEHLFHFEKFSIRMLDLSIQNAAKIKDNLLKSSTFKTCVIRFFGYNTIGIAKVFKPDYYTGDFQYDIQYSNENQKFEINCRKAPFNCFDLYIRKC</sequence>
<dbReference type="PaxDb" id="6239-Y82E9BL.18"/>
<dbReference type="Bgee" id="WBGene00044402">
    <property type="expression patterns" value="Expressed in adult organism and 1 other cell type or tissue"/>
</dbReference>
<evidence type="ECO:0000259" key="1">
    <source>
        <dbReference type="PROSITE" id="PS50181"/>
    </source>
</evidence>
<dbReference type="InterPro" id="IPR001810">
    <property type="entry name" value="F-box_dom"/>
</dbReference>
<dbReference type="InterPro" id="IPR040161">
    <property type="entry name" value="FB224"/>
</dbReference>
<dbReference type="SMART" id="SM00256">
    <property type="entry name" value="FBOX"/>
    <property type="match status" value="1"/>
</dbReference>
<dbReference type="Proteomes" id="UP000001940">
    <property type="component" value="Chromosome III"/>
</dbReference>
<dbReference type="PANTHER" id="PTHR23015">
    <property type="entry name" value="UNCHARACTERIZED C.ELEGANS PROTEIN"/>
    <property type="match status" value="1"/>
</dbReference>
<evidence type="ECO:0000313" key="3">
    <source>
        <dbReference type="Proteomes" id="UP000001940"/>
    </source>
</evidence>
<proteinExistence type="predicted"/>
<evidence type="ECO:0000313" key="2">
    <source>
        <dbReference type="EMBL" id="CCD73905.1"/>
    </source>
</evidence>
<reference evidence="2 3" key="1">
    <citation type="journal article" date="1998" name="Science">
        <title>Genome sequence of the nematode C. elegans: a platform for investigating biology.</title>
        <authorList>
            <consortium name="The C. elegans sequencing consortium"/>
            <person name="Sulson J.E."/>
            <person name="Waterston R."/>
        </authorList>
    </citation>
    <scope>NUCLEOTIDE SEQUENCE [LARGE SCALE GENOMIC DNA]</scope>
    <source>
        <strain evidence="2 3">Bristol N2</strain>
    </source>
</reference>
<dbReference type="PANTHER" id="PTHR23015:SF4">
    <property type="entry name" value="DUF38 DOMAIN-CONTAINING PROTEIN-RELATED"/>
    <property type="match status" value="1"/>
</dbReference>
<dbReference type="KEGG" id="cel:CELE_Y82E9BL.18"/>
<dbReference type="PhylomeDB" id="C7GIK9"/>
<gene>
    <name evidence="2" type="ORF">CELE_Y82E9BL.18</name>
    <name evidence="2 4" type="ORF">Y82E9BL.18</name>
</gene>
<feature type="domain" description="F-box" evidence="1">
    <location>
        <begin position="1"/>
        <end position="52"/>
    </location>
</feature>
<dbReference type="GeneID" id="3565083"/>
<dbReference type="WormBase" id="Y82E9BL.18">
    <property type="protein sequence ID" value="CE44113"/>
    <property type="gene ID" value="WBGene00044402"/>
</dbReference>
<organism evidence="2 3">
    <name type="scientific">Caenorhabditis elegans</name>
    <dbReference type="NCBI Taxonomy" id="6239"/>
    <lineage>
        <taxon>Eukaryota</taxon>
        <taxon>Metazoa</taxon>
        <taxon>Ecdysozoa</taxon>
        <taxon>Nematoda</taxon>
        <taxon>Chromadorea</taxon>
        <taxon>Rhabditida</taxon>
        <taxon>Rhabditina</taxon>
        <taxon>Rhabditomorpha</taxon>
        <taxon>Rhabditoidea</taxon>
        <taxon>Rhabditidae</taxon>
        <taxon>Peloderinae</taxon>
        <taxon>Caenorhabditis</taxon>
    </lineage>
</organism>
<protein>
    <submittedName>
        <fullName evidence="2">F-box domain-containing protein</fullName>
    </submittedName>
</protein>
<dbReference type="RefSeq" id="NP_001022957.2">
    <property type="nucleotide sequence ID" value="NM_001027786.2"/>
</dbReference>